<keyword evidence="5" id="KW-0998">Cell outer membrane</keyword>
<evidence type="ECO:0000256" key="1">
    <source>
        <dbReference type="ARBA" id="ARBA00004442"/>
    </source>
</evidence>
<organism evidence="7 8">
    <name type="scientific">Caecibacteroides pullorum</name>
    <dbReference type="NCBI Taxonomy" id="2725562"/>
    <lineage>
        <taxon>Bacteria</taxon>
        <taxon>Pseudomonadati</taxon>
        <taxon>Bacteroidota</taxon>
        <taxon>Bacteroidia</taxon>
        <taxon>Bacteroidales</taxon>
        <taxon>Bacteroidaceae</taxon>
        <taxon>Caecibacteroides</taxon>
    </lineage>
</organism>
<keyword evidence="3" id="KW-0732">Signal</keyword>
<dbReference type="Pfam" id="PF07980">
    <property type="entry name" value="SusD_RagB"/>
    <property type="match status" value="1"/>
</dbReference>
<evidence type="ECO:0000256" key="3">
    <source>
        <dbReference type="ARBA" id="ARBA00022729"/>
    </source>
</evidence>
<comment type="caution">
    <text evidence="7">The sequence shown here is derived from an EMBL/GenBank/DDBJ whole genome shotgun (WGS) entry which is preliminary data.</text>
</comment>
<reference evidence="7 8" key="1">
    <citation type="journal article" date="2021" name="Sci. Rep.">
        <title>The distribution of antibiotic resistance genes in chicken gut microbiota commensals.</title>
        <authorList>
            <person name="Juricova H."/>
            <person name="Matiasovicova J."/>
            <person name="Kubasova T."/>
            <person name="Cejkova D."/>
            <person name="Rychlik I."/>
        </authorList>
    </citation>
    <scope>NUCLEOTIDE SEQUENCE [LARGE SCALE GENOMIC DNA]</scope>
    <source>
        <strain evidence="7 8">An421</strain>
    </source>
</reference>
<name>A0AA40ZUQ7_9BACT</name>
<evidence type="ECO:0000313" key="8">
    <source>
        <dbReference type="Proteomes" id="UP000698924"/>
    </source>
</evidence>
<feature type="domain" description="RagB/SusD" evidence="6">
    <location>
        <begin position="344"/>
        <end position="654"/>
    </location>
</feature>
<evidence type="ECO:0000256" key="4">
    <source>
        <dbReference type="ARBA" id="ARBA00023136"/>
    </source>
</evidence>
<evidence type="ECO:0000259" key="6">
    <source>
        <dbReference type="Pfam" id="PF07980"/>
    </source>
</evidence>
<dbReference type="InterPro" id="IPR012944">
    <property type="entry name" value="SusD_RagB_dom"/>
</dbReference>
<proteinExistence type="inferred from homology"/>
<keyword evidence="4" id="KW-0472">Membrane</keyword>
<dbReference type="GO" id="GO:0009279">
    <property type="term" value="C:cell outer membrane"/>
    <property type="evidence" value="ECO:0007669"/>
    <property type="project" value="UniProtKB-SubCell"/>
</dbReference>
<gene>
    <name evidence="7" type="ORF">H6D15_10965</name>
</gene>
<evidence type="ECO:0000313" key="7">
    <source>
        <dbReference type="EMBL" id="MBM6858112.1"/>
    </source>
</evidence>
<dbReference type="AlphaFoldDB" id="A0AA40ZUQ7"/>
<dbReference type="SUPFAM" id="SSF48452">
    <property type="entry name" value="TPR-like"/>
    <property type="match status" value="1"/>
</dbReference>
<dbReference type="InterPro" id="IPR011990">
    <property type="entry name" value="TPR-like_helical_dom_sf"/>
</dbReference>
<dbReference type="Proteomes" id="UP000698924">
    <property type="component" value="Unassembled WGS sequence"/>
</dbReference>
<evidence type="ECO:0000256" key="2">
    <source>
        <dbReference type="ARBA" id="ARBA00006275"/>
    </source>
</evidence>
<dbReference type="Gene3D" id="1.25.40.390">
    <property type="match status" value="1"/>
</dbReference>
<dbReference type="EMBL" id="JACJMO010000018">
    <property type="protein sequence ID" value="MBM6858112.1"/>
    <property type="molecule type" value="Genomic_DNA"/>
</dbReference>
<comment type="subcellular location">
    <subcellularLocation>
        <location evidence="1">Cell outer membrane</location>
    </subcellularLocation>
</comment>
<keyword evidence="8" id="KW-1185">Reference proteome</keyword>
<sequence length="654" mass="74860">MKKYNNWTLRLVSGLFVTSMAITSCVDEIKFGSAFLEKAPGGSVTKDTVFNNAEYTRQFLTNLYGMQYYGLPYKNVANQESSNNYVGKPEALTDLYVFTYPSAGISGPYFSGTHSANYGKRSDKFDYLRNNIWEAVRGVWMLIENIDAVPGLSEEEKQSMVAQAKCILASRYFDVFRHYGGVPLIKATFTGTDATYSMPRNSVEENVDFMVQLLDEAAAVLPWTVETPAADAGRWNRAAALAYKCRILQFAASPLFNDVEPYYPGATDNPAIWYGGYKAELWDRCLKACEEFFNELASKGGYHLQQANGTRPEDYRLAYRSGYANLDSPEVLLSTRVIDYDAFKSSHYNWHQWGDPLMSIHRGYSPTQEYVEMFPWKDGTPFDWEKTKAEGRLDEMFQTGNVVDDNIVLTRDPRLYEEAVVNGQRISMDWTTGNMAGRSFESWLGGKDASTNPTTQTASFATGYAPMKFLMGDDMLRRYVHWPCIRLSELHLIYAEALCQSQQGDMQKAVDQIDIVRARVGMKGLVECNPDKNLLSDKNALLEEILRERACELGMEDARFFDLIRYKRADIFSKQLHGLLIYRLDENGERRDEPWYGNDDKTMPYPSKFEYEKYELNNPVRYWWTNGFDPKWYLSPFPATEVNKGYGLVQNPGW</sequence>
<dbReference type="RefSeq" id="WP_204972420.1">
    <property type="nucleotide sequence ID" value="NZ_JAAZTS010000018.1"/>
</dbReference>
<dbReference type="PROSITE" id="PS51257">
    <property type="entry name" value="PROKAR_LIPOPROTEIN"/>
    <property type="match status" value="1"/>
</dbReference>
<comment type="similarity">
    <text evidence="2">Belongs to the SusD family.</text>
</comment>
<evidence type="ECO:0000256" key="5">
    <source>
        <dbReference type="ARBA" id="ARBA00023237"/>
    </source>
</evidence>
<protein>
    <submittedName>
        <fullName evidence="7">RagB/SusD family nutrient uptake outer membrane protein</fullName>
    </submittedName>
</protein>
<accession>A0AA40ZUQ7</accession>